<gene>
    <name evidence="2" type="ORF">QO011_006503</name>
</gene>
<keyword evidence="1" id="KW-1133">Transmembrane helix</keyword>
<accession>A0ABU0JGQ4</accession>
<feature type="transmembrane region" description="Helical" evidence="1">
    <location>
        <begin position="12"/>
        <end position="34"/>
    </location>
</feature>
<dbReference type="NCBIfam" id="NF047765">
    <property type="entry name" value="LIC_13387_fam"/>
    <property type="match status" value="1"/>
</dbReference>
<evidence type="ECO:0000256" key="1">
    <source>
        <dbReference type="SAM" id="Phobius"/>
    </source>
</evidence>
<dbReference type="InterPro" id="IPR058068">
    <property type="entry name" value="LIC_13387-like"/>
</dbReference>
<proteinExistence type="predicted"/>
<keyword evidence="1" id="KW-0812">Transmembrane</keyword>
<protein>
    <submittedName>
        <fullName evidence="2">Uncharacterized protein</fullName>
    </submittedName>
</protein>
<name>A0ABU0JGQ4_9HYPH</name>
<feature type="transmembrane region" description="Helical" evidence="1">
    <location>
        <begin position="130"/>
        <end position="152"/>
    </location>
</feature>
<dbReference type="EMBL" id="JAUSVX010000016">
    <property type="protein sequence ID" value="MDQ0473467.1"/>
    <property type="molecule type" value="Genomic_DNA"/>
</dbReference>
<organism evidence="2 3">
    <name type="scientific">Labrys wisconsinensis</name>
    <dbReference type="NCBI Taxonomy" id="425677"/>
    <lineage>
        <taxon>Bacteria</taxon>
        <taxon>Pseudomonadati</taxon>
        <taxon>Pseudomonadota</taxon>
        <taxon>Alphaproteobacteria</taxon>
        <taxon>Hyphomicrobiales</taxon>
        <taxon>Xanthobacteraceae</taxon>
        <taxon>Labrys</taxon>
    </lineage>
</organism>
<sequence length="180" mass="19448">MPDSTSNGKWRSGFLASPVALTRLSSLVFVVLMFGHMSGYPWSSAESPQETHLVASMKSVDFNFMGERSTYWGLYFGWGLLIGVLLFLMAAMLWLLSDLSRLVPQRVGIIAAINSAVCGIGAYLSFLYFYVPPMLCFAANCVILLIVAARLLRAPTAAGGRGTNEIMTAASPDVPDGALR</sequence>
<evidence type="ECO:0000313" key="3">
    <source>
        <dbReference type="Proteomes" id="UP001242480"/>
    </source>
</evidence>
<dbReference type="Proteomes" id="UP001242480">
    <property type="component" value="Unassembled WGS sequence"/>
</dbReference>
<keyword evidence="3" id="KW-1185">Reference proteome</keyword>
<reference evidence="2 3" key="1">
    <citation type="submission" date="2023-07" db="EMBL/GenBank/DDBJ databases">
        <title>Genomic Encyclopedia of Type Strains, Phase IV (KMG-IV): sequencing the most valuable type-strain genomes for metagenomic binning, comparative biology and taxonomic classification.</title>
        <authorList>
            <person name="Goeker M."/>
        </authorList>
    </citation>
    <scope>NUCLEOTIDE SEQUENCE [LARGE SCALE GENOMIC DNA]</scope>
    <source>
        <strain evidence="2 3">DSM 19619</strain>
    </source>
</reference>
<comment type="caution">
    <text evidence="2">The sequence shown here is derived from an EMBL/GenBank/DDBJ whole genome shotgun (WGS) entry which is preliminary data.</text>
</comment>
<dbReference type="RefSeq" id="WP_307281777.1">
    <property type="nucleotide sequence ID" value="NZ_JAUSVX010000016.1"/>
</dbReference>
<feature type="transmembrane region" description="Helical" evidence="1">
    <location>
        <begin position="107"/>
        <end position="124"/>
    </location>
</feature>
<feature type="transmembrane region" description="Helical" evidence="1">
    <location>
        <begin position="72"/>
        <end position="95"/>
    </location>
</feature>
<evidence type="ECO:0000313" key="2">
    <source>
        <dbReference type="EMBL" id="MDQ0473467.1"/>
    </source>
</evidence>
<keyword evidence="1" id="KW-0472">Membrane</keyword>